<proteinExistence type="predicted"/>
<gene>
    <name evidence="1" type="ORF">ACFPOU_05015</name>
</gene>
<dbReference type="RefSeq" id="WP_379717846.1">
    <property type="nucleotide sequence ID" value="NZ_JBHSMS010000017.1"/>
</dbReference>
<dbReference type="Proteomes" id="UP001596031">
    <property type="component" value="Unassembled WGS sequence"/>
</dbReference>
<name>A0ABW0PDC6_9BURK</name>
<dbReference type="EMBL" id="JBHSMS010000017">
    <property type="protein sequence ID" value="MFC5510490.1"/>
    <property type="molecule type" value="Genomic_DNA"/>
</dbReference>
<keyword evidence="2" id="KW-1185">Reference proteome</keyword>
<accession>A0ABW0PDC6</accession>
<reference evidence="2" key="1">
    <citation type="journal article" date="2019" name="Int. J. Syst. Evol. Microbiol.">
        <title>The Global Catalogue of Microorganisms (GCM) 10K type strain sequencing project: providing services to taxonomists for standard genome sequencing and annotation.</title>
        <authorList>
            <consortium name="The Broad Institute Genomics Platform"/>
            <consortium name="The Broad Institute Genome Sequencing Center for Infectious Disease"/>
            <person name="Wu L."/>
            <person name="Ma J."/>
        </authorList>
    </citation>
    <scope>NUCLEOTIDE SEQUENCE [LARGE SCALE GENOMIC DNA]</scope>
    <source>
        <strain evidence="2">CCUG 38813</strain>
    </source>
</reference>
<organism evidence="1 2">
    <name type="scientific">Massilia jejuensis</name>
    <dbReference type="NCBI Taxonomy" id="648894"/>
    <lineage>
        <taxon>Bacteria</taxon>
        <taxon>Pseudomonadati</taxon>
        <taxon>Pseudomonadota</taxon>
        <taxon>Betaproteobacteria</taxon>
        <taxon>Burkholderiales</taxon>
        <taxon>Oxalobacteraceae</taxon>
        <taxon>Telluria group</taxon>
        <taxon>Massilia</taxon>
    </lineage>
</organism>
<evidence type="ECO:0000313" key="2">
    <source>
        <dbReference type="Proteomes" id="UP001596031"/>
    </source>
</evidence>
<sequence length="72" mass="7358">MLIISAGGAGAQIILGPRPREVGQCVFVNNDAQALARVPDSAKLQLGTRTCAGMPAKTLMAGARAVHESLSV</sequence>
<protein>
    <submittedName>
        <fullName evidence="1">Uncharacterized protein</fullName>
    </submittedName>
</protein>
<comment type="caution">
    <text evidence="1">The sequence shown here is derived from an EMBL/GenBank/DDBJ whole genome shotgun (WGS) entry which is preliminary data.</text>
</comment>
<evidence type="ECO:0000313" key="1">
    <source>
        <dbReference type="EMBL" id="MFC5510490.1"/>
    </source>
</evidence>